<evidence type="ECO:0000259" key="2">
    <source>
        <dbReference type="Pfam" id="PF01970"/>
    </source>
</evidence>
<dbReference type="EMBL" id="QGTW01000001">
    <property type="protein sequence ID" value="PWW32187.1"/>
    <property type="molecule type" value="Genomic_DNA"/>
</dbReference>
<feature type="transmembrane region" description="Helical" evidence="1">
    <location>
        <begin position="190"/>
        <end position="211"/>
    </location>
</feature>
<reference evidence="4 5" key="1">
    <citation type="submission" date="2018-05" db="EMBL/GenBank/DDBJ databases">
        <title>Freshwater and sediment microbial communities from various areas in North America, analyzing microbe dynamics in response to fracking.</title>
        <authorList>
            <person name="Lamendella R."/>
        </authorList>
    </citation>
    <scope>NUCLEOTIDE SEQUENCE [LARGE SCALE GENOMIC DNA]</scope>
    <source>
        <strain evidence="4 5">15_TX</strain>
    </source>
</reference>
<feature type="transmembrane region" description="Helical" evidence="1">
    <location>
        <begin position="164"/>
        <end position="184"/>
    </location>
</feature>
<feature type="transmembrane region" description="Helical" evidence="1">
    <location>
        <begin position="139"/>
        <end position="157"/>
    </location>
</feature>
<dbReference type="InterPro" id="IPR009936">
    <property type="entry name" value="DUF1468"/>
</dbReference>
<keyword evidence="1" id="KW-0812">Transmembrane</keyword>
<evidence type="ECO:0000259" key="3">
    <source>
        <dbReference type="Pfam" id="PF07331"/>
    </source>
</evidence>
<dbReference type="PANTHER" id="PTHR35342:SF5">
    <property type="entry name" value="TRICARBOXYLIC TRANSPORT PROTEIN"/>
    <property type="match status" value="1"/>
</dbReference>
<feature type="transmembrane region" description="Helical" evidence="1">
    <location>
        <begin position="536"/>
        <end position="558"/>
    </location>
</feature>
<dbReference type="InterPro" id="IPR002823">
    <property type="entry name" value="DUF112_TM"/>
</dbReference>
<dbReference type="RefSeq" id="WP_181395887.1">
    <property type="nucleotide sequence ID" value="NZ_QGTW01000001.1"/>
</dbReference>
<keyword evidence="1" id="KW-0472">Membrane</keyword>
<feature type="transmembrane region" description="Helical" evidence="1">
    <location>
        <begin position="428"/>
        <end position="449"/>
    </location>
</feature>
<feature type="transmembrane region" description="Helical" evidence="1">
    <location>
        <begin position="51"/>
        <end position="73"/>
    </location>
</feature>
<feature type="transmembrane region" description="Helical" evidence="1">
    <location>
        <begin position="505"/>
        <end position="530"/>
    </location>
</feature>
<feature type="domain" description="DUF1468" evidence="3">
    <location>
        <begin position="514"/>
        <end position="647"/>
    </location>
</feature>
<dbReference type="AlphaFoldDB" id="A0A2V3A507"/>
<proteinExistence type="predicted"/>
<accession>A0A2V3A507</accession>
<feature type="transmembrane region" description="Helical" evidence="1">
    <location>
        <begin position="623"/>
        <end position="642"/>
    </location>
</feature>
<sequence length="658" mass="70897">MILELFEFQHLFVLTAGVLLGIIVGALPGLTPTMGVALCIPFTFSLPAVDGLLLLGGIYCGSVYGGTVPAIMFNVPGAPASVATTFDGYPMAQQGKARKALELATISSFVGGLFGMLMLIFFAPMFVSFSLQFGPAENFWLAIFGITVISAISQGAITKELLGGCAGILLSFIGISSFTGMSRFTFGHDFLVGGLHVVAVLIGLFAFPQALRLIKNLSSKEVETVLHSHEKSSIRTSFSEVVGRPKSVTIGSIVGSVVGVIPGAGGNIASIMAYNEVKRFSKNKERFGKGNPEGVIASESANNAMVGGSLIPLLSLGIPGSPTAAIFLGGLLIHGIWPGRSLFVENAPVVYTFFTGMIIAQFLLLFIGLGIIRYLTKLNRIPDYFMAPIILSFCIIGAYATQNNLFDIYTMVILGAAMYVLQKYKFSAAPIALGFILGPIAEEGLLQGIRVGEANGSVLQFFFTGGWNISLFVLVIVTIAFSIWQTMQKRPSGNNKPKGFQLSNLFSFKAAAWLPIIGLSALILVFASSLSFEEGVFPQITAAIMVILSVVHYIRFGFRPKNELLYQKANLNFSRIFIIAALVIISLLTNVVGFYNQVLILMLLVSMWVYWQKNKDSHSLSKIMLVSLSFTLFMFLIFSGIVKVPVPTGLPLFLSNIF</sequence>
<organism evidence="4 5">
    <name type="scientific">Cytobacillus oceanisediminis</name>
    <dbReference type="NCBI Taxonomy" id="665099"/>
    <lineage>
        <taxon>Bacteria</taxon>
        <taxon>Bacillati</taxon>
        <taxon>Bacillota</taxon>
        <taxon>Bacilli</taxon>
        <taxon>Bacillales</taxon>
        <taxon>Bacillaceae</taxon>
        <taxon>Cytobacillus</taxon>
    </lineage>
</organism>
<dbReference type="Pfam" id="PF07331">
    <property type="entry name" value="TctB"/>
    <property type="match status" value="1"/>
</dbReference>
<protein>
    <submittedName>
        <fullName evidence="4">Putative tricarboxylic transport membrane protein</fullName>
    </submittedName>
</protein>
<gene>
    <name evidence="4" type="ORF">DFO73_101450</name>
</gene>
<feature type="transmembrane region" description="Helical" evidence="1">
    <location>
        <begin position="406"/>
        <end position="421"/>
    </location>
</feature>
<evidence type="ECO:0000256" key="1">
    <source>
        <dbReference type="SAM" id="Phobius"/>
    </source>
</evidence>
<name>A0A2V3A507_9BACI</name>
<keyword evidence="1" id="KW-1133">Transmembrane helix</keyword>
<feature type="transmembrane region" description="Helical" evidence="1">
    <location>
        <begin position="103"/>
        <end position="127"/>
    </location>
</feature>
<feature type="transmembrane region" description="Helical" evidence="1">
    <location>
        <begin position="570"/>
        <end position="588"/>
    </location>
</feature>
<feature type="transmembrane region" description="Helical" evidence="1">
    <location>
        <begin position="384"/>
        <end position="400"/>
    </location>
</feature>
<evidence type="ECO:0000313" key="4">
    <source>
        <dbReference type="EMBL" id="PWW32187.1"/>
    </source>
</evidence>
<feature type="transmembrane region" description="Helical" evidence="1">
    <location>
        <begin position="313"/>
        <end position="337"/>
    </location>
</feature>
<evidence type="ECO:0000313" key="5">
    <source>
        <dbReference type="Proteomes" id="UP000247150"/>
    </source>
</evidence>
<feature type="transmembrane region" description="Helical" evidence="1">
    <location>
        <begin position="461"/>
        <end position="484"/>
    </location>
</feature>
<dbReference type="Pfam" id="PF01970">
    <property type="entry name" value="TctA"/>
    <property type="match status" value="1"/>
</dbReference>
<feature type="transmembrane region" description="Helical" evidence="1">
    <location>
        <begin position="349"/>
        <end position="372"/>
    </location>
</feature>
<feature type="transmembrane region" description="Helical" evidence="1">
    <location>
        <begin position="12"/>
        <end position="31"/>
    </location>
</feature>
<comment type="caution">
    <text evidence="4">The sequence shown here is derived from an EMBL/GenBank/DDBJ whole genome shotgun (WGS) entry which is preliminary data.</text>
</comment>
<feature type="transmembrane region" description="Helical" evidence="1">
    <location>
        <begin position="594"/>
        <end position="611"/>
    </location>
</feature>
<dbReference type="PANTHER" id="PTHR35342">
    <property type="entry name" value="TRICARBOXYLIC TRANSPORT PROTEIN"/>
    <property type="match status" value="1"/>
</dbReference>
<dbReference type="Proteomes" id="UP000247150">
    <property type="component" value="Unassembled WGS sequence"/>
</dbReference>
<feature type="domain" description="DUF112" evidence="2">
    <location>
        <begin position="11"/>
        <end position="431"/>
    </location>
</feature>